<reference evidence="6 7" key="1">
    <citation type="submission" date="2018-10" db="EMBL/GenBank/DDBJ databases">
        <title>Draft Genome Sequence of Ralstonia pseudosolanacearum (R. solanacearum phylotype I) Strain Tg03 Isolated from Luffa cylindrica in China.</title>
        <authorList>
            <person name="Yuan G.-Q."/>
            <person name="Li Q.-Q."/>
            <person name="Zhang Y.-W."/>
        </authorList>
    </citation>
    <scope>NUCLEOTIDE SEQUENCE [LARGE SCALE GENOMIC DNA]</scope>
    <source>
        <strain evidence="6 7">Tg03</strain>
    </source>
</reference>
<dbReference type="EMBL" id="RJTL01000079">
    <property type="protein sequence ID" value="RNM00028.1"/>
    <property type="molecule type" value="Genomic_DNA"/>
</dbReference>
<evidence type="ECO:0000259" key="5">
    <source>
        <dbReference type="PROSITE" id="PS50931"/>
    </source>
</evidence>
<protein>
    <submittedName>
        <fullName evidence="6">LysR family transcriptional regulator</fullName>
    </submittedName>
</protein>
<evidence type="ECO:0000313" key="6">
    <source>
        <dbReference type="EMBL" id="RNM00028.1"/>
    </source>
</evidence>
<dbReference type="PANTHER" id="PTHR30419">
    <property type="entry name" value="HTH-TYPE TRANSCRIPTIONAL REGULATOR YBHD"/>
    <property type="match status" value="1"/>
</dbReference>
<evidence type="ECO:0000256" key="4">
    <source>
        <dbReference type="ARBA" id="ARBA00023163"/>
    </source>
</evidence>
<dbReference type="Proteomes" id="UP000271222">
    <property type="component" value="Unassembled WGS sequence"/>
</dbReference>
<dbReference type="InterPro" id="IPR005119">
    <property type="entry name" value="LysR_subst-bd"/>
</dbReference>
<organism evidence="6 7">
    <name type="scientific">Ralstonia pseudosolanacearum</name>
    <dbReference type="NCBI Taxonomy" id="1310165"/>
    <lineage>
        <taxon>Bacteria</taxon>
        <taxon>Pseudomonadati</taxon>
        <taxon>Pseudomonadota</taxon>
        <taxon>Betaproteobacteria</taxon>
        <taxon>Burkholderiales</taxon>
        <taxon>Burkholderiaceae</taxon>
        <taxon>Ralstonia</taxon>
        <taxon>Ralstonia solanacearum species complex</taxon>
    </lineage>
</organism>
<evidence type="ECO:0000256" key="3">
    <source>
        <dbReference type="ARBA" id="ARBA00023125"/>
    </source>
</evidence>
<dbReference type="Pfam" id="PF03466">
    <property type="entry name" value="LysR_substrate"/>
    <property type="match status" value="1"/>
</dbReference>
<keyword evidence="3" id="KW-0238">DNA-binding</keyword>
<dbReference type="SUPFAM" id="SSF46785">
    <property type="entry name" value="Winged helix' DNA-binding domain"/>
    <property type="match status" value="1"/>
</dbReference>
<keyword evidence="2" id="KW-0805">Transcription regulation</keyword>
<dbReference type="InterPro" id="IPR050950">
    <property type="entry name" value="HTH-type_LysR_regulators"/>
</dbReference>
<dbReference type="Gene3D" id="1.10.10.10">
    <property type="entry name" value="Winged helix-like DNA-binding domain superfamily/Winged helix DNA-binding domain"/>
    <property type="match status" value="1"/>
</dbReference>
<dbReference type="GO" id="GO:0003700">
    <property type="term" value="F:DNA-binding transcription factor activity"/>
    <property type="evidence" value="ECO:0007669"/>
    <property type="project" value="InterPro"/>
</dbReference>
<dbReference type="PANTHER" id="PTHR30419:SF30">
    <property type="entry name" value="LYSR FAMILY TRANSCRIPTIONAL REGULATOR"/>
    <property type="match status" value="1"/>
</dbReference>
<keyword evidence="4" id="KW-0804">Transcription</keyword>
<evidence type="ECO:0000313" key="7">
    <source>
        <dbReference type="Proteomes" id="UP000271222"/>
    </source>
</evidence>
<feature type="domain" description="HTH lysR-type" evidence="5">
    <location>
        <begin position="6"/>
        <end position="63"/>
    </location>
</feature>
<comment type="caution">
    <text evidence="6">The sequence shown here is derived from an EMBL/GenBank/DDBJ whole genome shotgun (WGS) entry which is preliminary data.</text>
</comment>
<dbReference type="AlphaFoldDB" id="A0A454TIN6"/>
<dbReference type="CDD" id="cd08440">
    <property type="entry name" value="PBP2_LTTR_like_4"/>
    <property type="match status" value="1"/>
</dbReference>
<evidence type="ECO:0000256" key="1">
    <source>
        <dbReference type="ARBA" id="ARBA00009437"/>
    </source>
</evidence>
<dbReference type="RefSeq" id="WP_058908778.1">
    <property type="nucleotide sequence ID" value="NZ_JAAWVG010000075.1"/>
</dbReference>
<dbReference type="InterPro" id="IPR000847">
    <property type="entry name" value="LysR_HTH_N"/>
</dbReference>
<dbReference type="GO" id="GO:0003677">
    <property type="term" value="F:DNA binding"/>
    <property type="evidence" value="ECO:0007669"/>
    <property type="project" value="UniProtKB-KW"/>
</dbReference>
<dbReference type="PROSITE" id="PS50931">
    <property type="entry name" value="HTH_LYSR"/>
    <property type="match status" value="1"/>
</dbReference>
<gene>
    <name evidence="6" type="ORF">EGA29_25360</name>
</gene>
<dbReference type="FunFam" id="1.10.10.10:FF:000001">
    <property type="entry name" value="LysR family transcriptional regulator"/>
    <property type="match status" value="1"/>
</dbReference>
<comment type="similarity">
    <text evidence="1">Belongs to the LysR transcriptional regulatory family.</text>
</comment>
<sequence>MSQARFTPRQLNAFLTVADVRSFAKAGERMSLSASAISQLVAELEAAVGFRLFDRTTRSVTLSPAGREFLAPARSVLKHIELAQSSADDIRNRAAGIVRVAAPLVVASTILPAAIKAYAKDHPKVVIRIRDAAVDDLINMVVNADVDLAIGPDQGVSEDVASVGLFQSPWVLWCARSHPLAKRREIAWADLRHQPLVAAGRDYERNVSLMRAGADEHERIAPMDIVDNISTALGMAAEGLALTLAPAYVGLLGRPLGLVMRHIVDPEVMRQVCLYHSASRTVSPAAEGFRDHLIDWLSGKDDLGMAARKAFSSRVGSAANSLE</sequence>
<accession>A0A454TIN6</accession>
<evidence type="ECO:0000256" key="2">
    <source>
        <dbReference type="ARBA" id="ARBA00023015"/>
    </source>
</evidence>
<dbReference type="SUPFAM" id="SSF53850">
    <property type="entry name" value="Periplasmic binding protein-like II"/>
    <property type="match status" value="1"/>
</dbReference>
<dbReference type="GO" id="GO:0005829">
    <property type="term" value="C:cytosol"/>
    <property type="evidence" value="ECO:0007669"/>
    <property type="project" value="TreeGrafter"/>
</dbReference>
<name>A0A454TIN6_9RALS</name>
<dbReference type="InterPro" id="IPR036388">
    <property type="entry name" value="WH-like_DNA-bd_sf"/>
</dbReference>
<proteinExistence type="inferred from homology"/>
<dbReference type="OrthoDB" id="8675247at2"/>
<dbReference type="Gene3D" id="3.40.190.290">
    <property type="match status" value="1"/>
</dbReference>
<dbReference type="InterPro" id="IPR036390">
    <property type="entry name" value="WH_DNA-bd_sf"/>
</dbReference>
<dbReference type="Pfam" id="PF00126">
    <property type="entry name" value="HTH_1"/>
    <property type="match status" value="1"/>
</dbReference>